<feature type="domain" description="Glycosyl transferase family 51" evidence="30">
    <location>
        <begin position="101"/>
        <end position="271"/>
    </location>
</feature>
<dbReference type="NCBIfam" id="TIGR02074">
    <property type="entry name" value="PBP_1a_fam"/>
    <property type="match status" value="1"/>
</dbReference>
<keyword evidence="11" id="KW-0328">Glycosyltransferase</keyword>
<evidence type="ECO:0000256" key="23">
    <source>
        <dbReference type="ARBA" id="ARBA00034000"/>
    </source>
</evidence>
<feature type="region of interest" description="Disordered" evidence="27">
    <location>
        <begin position="1"/>
        <end position="31"/>
    </location>
</feature>
<dbReference type="SUPFAM" id="SSF53955">
    <property type="entry name" value="Lysozyme-like"/>
    <property type="match status" value="1"/>
</dbReference>
<evidence type="ECO:0000256" key="28">
    <source>
        <dbReference type="SAM" id="Phobius"/>
    </source>
</evidence>
<keyword evidence="20" id="KW-0046">Antibiotic resistance</keyword>
<keyword evidence="32" id="KW-1185">Reference proteome</keyword>
<evidence type="ECO:0000256" key="24">
    <source>
        <dbReference type="ARBA" id="ARBA00044770"/>
    </source>
</evidence>
<evidence type="ECO:0000256" key="10">
    <source>
        <dbReference type="ARBA" id="ARBA00022670"/>
    </source>
</evidence>
<sequence length="880" mass="97171">MEQDNQHVNRRGAHSAPSRSGSRADAPRTKKKRRGVTVGKVLLTIFLICCIAGVIVLGAFAYYVFRIVDPTLDAGLENFKLNYTSYIYYTDKETGEPVELEKLYSGSKRVWVDLSQIPKYMQDAAIAIEDQRFESHHGVDWKRTAGAVVQLVTGGSRYGGSTITQQLIKNLTGEDDVSIKRKIQEIMRALELEKQYSKDQILEYYLNTIFLSQNCNGVQAAAQTYFGKNVSELSLAECASIIGITQYPGKYDPLVHPDNNKQKQELVLGKMLELEMITQQEYDNAVAEELVFRKKSDNSDDDFSGVQSYYVDQVIEDVIADLMETKGYTYDYAERMVYAGGLHIYSAMDKDIQKTMDSVFQNEENFPTLAGDVQPTASMVVMDPYTGAVLGIVGGRGEKTTARGLNYATQTYRGPGSTIKPLAVYAPAIEYGVITPGSVYDDAPVRTDKLYPKNYDSNSKGFTGMMSIKTAVAKSTNTVAMRVLMDLGTDRSFHFLHDNLGVDSLVEKQVINGKTYSDIDLAPLSLGGLTKGVSVLDWTAAYCAFVNKGIYTEPYTYTKVTDSNGKVILEKVPETTIAMREQTAYLINQLLVNVVQSGTGTPAKISGMTIAGKTGTTSDDKDRWFVGYSPYYVGTVWFGYEKPKEIKYSGTNPALKLWKAVMSEIHEGLPNKQFFSTTGIVQAEYCLDSGKIPTEYCKIDKRGGRIATASYIKGTEPTEYCDVHVPATICADTLMIAGPYCPVATNRTVGLLNIKREYQYNLTIADAQYTYLPLPDGYTYPTGLVPVYTNMLTAGSYTGLSSSVQYPTNCLCTYHTAPTVTEPVDPNDPNNPVDPNNPTDPNHPTDPENPPDPNTPDDPTTPTHPTDPPVDPTQPDQPIH</sequence>
<evidence type="ECO:0000256" key="27">
    <source>
        <dbReference type="SAM" id="MobiDB-lite"/>
    </source>
</evidence>
<keyword evidence="13 28" id="KW-0812">Transmembrane</keyword>
<evidence type="ECO:0000256" key="15">
    <source>
        <dbReference type="ARBA" id="ARBA00022960"/>
    </source>
</evidence>
<keyword evidence="9" id="KW-0121">Carboxypeptidase</keyword>
<name>A0A926DAD5_9FIRM</name>
<evidence type="ECO:0000256" key="12">
    <source>
        <dbReference type="ARBA" id="ARBA00022679"/>
    </source>
</evidence>
<evidence type="ECO:0000256" key="26">
    <source>
        <dbReference type="ARBA" id="ARBA00060592"/>
    </source>
</evidence>
<evidence type="ECO:0000256" key="13">
    <source>
        <dbReference type="ARBA" id="ARBA00022692"/>
    </source>
</evidence>
<dbReference type="EMBL" id="JACRSP010000001">
    <property type="protein sequence ID" value="MBC8535345.1"/>
    <property type="molecule type" value="Genomic_DNA"/>
</dbReference>
<evidence type="ECO:0000259" key="29">
    <source>
        <dbReference type="Pfam" id="PF00905"/>
    </source>
</evidence>
<dbReference type="InterPro" id="IPR050396">
    <property type="entry name" value="Glycosyltr_51/Transpeptidase"/>
</dbReference>
<dbReference type="GO" id="GO:0006508">
    <property type="term" value="P:proteolysis"/>
    <property type="evidence" value="ECO:0007669"/>
    <property type="project" value="UniProtKB-KW"/>
</dbReference>
<dbReference type="RefSeq" id="WP_249299013.1">
    <property type="nucleotide sequence ID" value="NZ_JACRSP010000001.1"/>
</dbReference>
<evidence type="ECO:0000256" key="20">
    <source>
        <dbReference type="ARBA" id="ARBA00023251"/>
    </source>
</evidence>
<organism evidence="31 32">
    <name type="scientific">Feifania hominis</name>
    <dbReference type="NCBI Taxonomy" id="2763660"/>
    <lineage>
        <taxon>Bacteria</taxon>
        <taxon>Bacillati</taxon>
        <taxon>Bacillota</taxon>
        <taxon>Clostridia</taxon>
        <taxon>Eubacteriales</taxon>
        <taxon>Feifaniaceae</taxon>
        <taxon>Feifania</taxon>
    </lineage>
</organism>
<gene>
    <name evidence="31" type="ORF">H8695_01365</name>
</gene>
<dbReference type="GO" id="GO:0005886">
    <property type="term" value="C:plasma membrane"/>
    <property type="evidence" value="ECO:0007669"/>
    <property type="project" value="UniProtKB-SubCell"/>
</dbReference>
<keyword evidence="22" id="KW-0961">Cell wall biogenesis/degradation</keyword>
<dbReference type="InterPro" id="IPR001264">
    <property type="entry name" value="Glyco_trans_51"/>
</dbReference>
<evidence type="ECO:0000313" key="31">
    <source>
        <dbReference type="EMBL" id="MBC8535345.1"/>
    </source>
</evidence>
<evidence type="ECO:0000256" key="11">
    <source>
        <dbReference type="ARBA" id="ARBA00022676"/>
    </source>
</evidence>
<evidence type="ECO:0000256" key="9">
    <source>
        <dbReference type="ARBA" id="ARBA00022645"/>
    </source>
</evidence>
<dbReference type="Proteomes" id="UP000620366">
    <property type="component" value="Unassembled WGS sequence"/>
</dbReference>
<evidence type="ECO:0000256" key="21">
    <source>
        <dbReference type="ARBA" id="ARBA00023268"/>
    </source>
</evidence>
<keyword evidence="17" id="KW-0573">Peptidoglycan synthesis</keyword>
<keyword evidence="12" id="KW-0808">Transferase</keyword>
<feature type="compositionally biased region" description="Pro residues" evidence="27">
    <location>
        <begin position="847"/>
        <end position="856"/>
    </location>
</feature>
<comment type="function">
    <text evidence="1">Cell wall formation. Synthesis of cross-linked peptidoglycan from the lipid intermediates. The enzyme has a penicillin-insensitive transglycosylase N-terminal domain (formation of linear glycan strands) and a penicillin-sensitive transpeptidase C-terminal domain (cross-linking of the peptide subunits).</text>
</comment>
<evidence type="ECO:0000256" key="7">
    <source>
        <dbReference type="ARBA" id="ARBA00018638"/>
    </source>
</evidence>
<feature type="transmembrane region" description="Helical" evidence="28">
    <location>
        <begin position="41"/>
        <end position="65"/>
    </location>
</feature>
<evidence type="ECO:0000256" key="16">
    <source>
        <dbReference type="ARBA" id="ARBA00022968"/>
    </source>
</evidence>
<dbReference type="GO" id="GO:0046677">
    <property type="term" value="P:response to antibiotic"/>
    <property type="evidence" value="ECO:0007669"/>
    <property type="project" value="UniProtKB-KW"/>
</dbReference>
<evidence type="ECO:0000256" key="6">
    <source>
        <dbReference type="ARBA" id="ARBA00012448"/>
    </source>
</evidence>
<evidence type="ECO:0000256" key="4">
    <source>
        <dbReference type="ARBA" id="ARBA00007090"/>
    </source>
</evidence>
<keyword evidence="8" id="KW-1003">Cell membrane</keyword>
<dbReference type="GO" id="GO:0030288">
    <property type="term" value="C:outer membrane-bounded periplasmic space"/>
    <property type="evidence" value="ECO:0007669"/>
    <property type="project" value="TreeGrafter"/>
</dbReference>
<dbReference type="GO" id="GO:0009252">
    <property type="term" value="P:peptidoglycan biosynthetic process"/>
    <property type="evidence" value="ECO:0007669"/>
    <property type="project" value="UniProtKB-KW"/>
</dbReference>
<evidence type="ECO:0000256" key="19">
    <source>
        <dbReference type="ARBA" id="ARBA00023136"/>
    </source>
</evidence>
<protein>
    <recommendedName>
        <fullName evidence="7">Penicillin-binding protein 1A</fullName>
        <ecNumber evidence="24">2.4.99.28</ecNumber>
        <ecNumber evidence="6">3.4.16.4</ecNumber>
    </recommendedName>
</protein>
<dbReference type="FunFam" id="1.10.3810.10:FF:000001">
    <property type="entry name" value="Penicillin-binding protein 1A"/>
    <property type="match status" value="1"/>
</dbReference>
<dbReference type="AlphaFoldDB" id="A0A926DAD5"/>
<dbReference type="GO" id="GO:0071555">
    <property type="term" value="P:cell wall organization"/>
    <property type="evidence" value="ECO:0007669"/>
    <property type="project" value="UniProtKB-KW"/>
</dbReference>
<dbReference type="EC" id="2.4.99.28" evidence="24"/>
<dbReference type="Pfam" id="PF00905">
    <property type="entry name" value="Transpeptidase"/>
    <property type="match status" value="1"/>
</dbReference>
<dbReference type="Gene3D" id="1.10.3810.10">
    <property type="entry name" value="Biosynthetic peptidoglycan transglycosylase-like"/>
    <property type="match status" value="1"/>
</dbReference>
<dbReference type="PANTHER" id="PTHR32282:SF11">
    <property type="entry name" value="PENICILLIN-BINDING PROTEIN 1B"/>
    <property type="match status" value="1"/>
</dbReference>
<dbReference type="Gene3D" id="3.40.710.10">
    <property type="entry name" value="DD-peptidase/beta-lactamase superfamily"/>
    <property type="match status" value="1"/>
</dbReference>
<keyword evidence="19 28" id="KW-0472">Membrane</keyword>
<dbReference type="SUPFAM" id="SSF56601">
    <property type="entry name" value="beta-lactamase/transpeptidase-like"/>
    <property type="match status" value="1"/>
</dbReference>
<accession>A0A926DAD5</accession>
<evidence type="ECO:0000259" key="30">
    <source>
        <dbReference type="Pfam" id="PF00912"/>
    </source>
</evidence>
<comment type="caution">
    <text evidence="31">The sequence shown here is derived from an EMBL/GenBank/DDBJ whole genome shotgun (WGS) entry which is preliminary data.</text>
</comment>
<dbReference type="InterPro" id="IPR001460">
    <property type="entry name" value="PCN-bd_Tpept"/>
</dbReference>
<dbReference type="InterPro" id="IPR036950">
    <property type="entry name" value="PBP_transglycosylase"/>
</dbReference>
<evidence type="ECO:0000256" key="25">
    <source>
        <dbReference type="ARBA" id="ARBA00049902"/>
    </source>
</evidence>
<evidence type="ECO:0000256" key="3">
    <source>
        <dbReference type="ARBA" id="ARBA00004752"/>
    </source>
</evidence>
<feature type="compositionally biased region" description="Low complexity" evidence="27">
    <location>
        <begin position="821"/>
        <end position="842"/>
    </location>
</feature>
<comment type="pathway">
    <text evidence="26">Glycan biosynthesis.</text>
</comment>
<evidence type="ECO:0000313" key="32">
    <source>
        <dbReference type="Proteomes" id="UP000620366"/>
    </source>
</evidence>
<evidence type="ECO:0000256" key="5">
    <source>
        <dbReference type="ARBA" id="ARBA00007739"/>
    </source>
</evidence>
<keyword evidence="14" id="KW-0378">Hydrolase</keyword>
<keyword evidence="16" id="KW-0735">Signal-anchor</keyword>
<proteinExistence type="inferred from homology"/>
<dbReference type="InterPro" id="IPR023346">
    <property type="entry name" value="Lysozyme-like_dom_sf"/>
</dbReference>
<dbReference type="InterPro" id="IPR012338">
    <property type="entry name" value="Beta-lactam/transpept-like"/>
</dbReference>
<keyword evidence="10" id="KW-0645">Protease</keyword>
<feature type="domain" description="Penicillin-binding protein transpeptidase" evidence="29">
    <location>
        <begin position="378"/>
        <end position="640"/>
    </location>
</feature>
<comment type="similarity">
    <text evidence="4">In the C-terminal section; belongs to the transpeptidase family.</text>
</comment>
<comment type="catalytic activity">
    <reaction evidence="23">
        <text>Preferential cleavage: (Ac)2-L-Lys-D-Ala-|-D-Ala. Also transpeptidation of peptidyl-alanyl moieties that are N-acyl substituents of D-alanine.</text>
        <dbReference type="EC" id="3.4.16.4"/>
    </reaction>
</comment>
<dbReference type="GO" id="GO:0008360">
    <property type="term" value="P:regulation of cell shape"/>
    <property type="evidence" value="ECO:0007669"/>
    <property type="project" value="UniProtKB-KW"/>
</dbReference>
<comment type="pathway">
    <text evidence="3">Cell wall biogenesis; peptidoglycan biosynthesis.</text>
</comment>
<dbReference type="GO" id="GO:0009002">
    <property type="term" value="F:serine-type D-Ala-D-Ala carboxypeptidase activity"/>
    <property type="evidence" value="ECO:0007669"/>
    <property type="project" value="UniProtKB-EC"/>
</dbReference>
<keyword evidence="21" id="KW-0511">Multifunctional enzyme</keyword>
<dbReference type="Pfam" id="PF00912">
    <property type="entry name" value="Transgly"/>
    <property type="match status" value="1"/>
</dbReference>
<evidence type="ECO:0000256" key="17">
    <source>
        <dbReference type="ARBA" id="ARBA00022984"/>
    </source>
</evidence>
<comment type="similarity">
    <text evidence="5">In the N-terminal section; belongs to the glycosyltransferase 51 family.</text>
</comment>
<evidence type="ECO:0000256" key="22">
    <source>
        <dbReference type="ARBA" id="ARBA00023316"/>
    </source>
</evidence>
<keyword evidence="18 28" id="KW-1133">Transmembrane helix</keyword>
<dbReference type="GO" id="GO:0008955">
    <property type="term" value="F:peptidoglycan glycosyltransferase activity"/>
    <property type="evidence" value="ECO:0007669"/>
    <property type="project" value="UniProtKB-EC"/>
</dbReference>
<dbReference type="EC" id="3.4.16.4" evidence="6"/>
<evidence type="ECO:0000256" key="14">
    <source>
        <dbReference type="ARBA" id="ARBA00022801"/>
    </source>
</evidence>
<comment type="subcellular location">
    <subcellularLocation>
        <location evidence="2">Cell membrane</location>
        <topology evidence="2">Single-pass type II membrane protein</topology>
    </subcellularLocation>
</comment>
<evidence type="ECO:0000256" key="2">
    <source>
        <dbReference type="ARBA" id="ARBA00004401"/>
    </source>
</evidence>
<evidence type="ECO:0000256" key="1">
    <source>
        <dbReference type="ARBA" id="ARBA00002624"/>
    </source>
</evidence>
<reference evidence="31" key="1">
    <citation type="submission" date="2020-08" db="EMBL/GenBank/DDBJ databases">
        <title>Genome public.</title>
        <authorList>
            <person name="Liu C."/>
            <person name="Sun Q."/>
        </authorList>
    </citation>
    <scope>NUCLEOTIDE SEQUENCE</scope>
    <source>
        <strain evidence="31">BX7</strain>
    </source>
</reference>
<dbReference type="PANTHER" id="PTHR32282">
    <property type="entry name" value="BINDING PROTEIN TRANSPEPTIDASE, PUTATIVE-RELATED"/>
    <property type="match status" value="1"/>
</dbReference>
<dbReference type="GO" id="GO:0008658">
    <property type="term" value="F:penicillin binding"/>
    <property type="evidence" value="ECO:0007669"/>
    <property type="project" value="InterPro"/>
</dbReference>
<comment type="catalytic activity">
    <reaction evidence="25">
        <text>[GlcNAc-(1-&gt;4)-Mur2Ac(oyl-L-Ala-gamma-D-Glu-L-Lys-D-Ala-D-Ala)](n)-di-trans,octa-cis-undecaprenyl diphosphate + beta-D-GlcNAc-(1-&gt;4)-Mur2Ac(oyl-L-Ala-gamma-D-Glu-L-Lys-D-Ala-D-Ala)-di-trans,octa-cis-undecaprenyl diphosphate = [GlcNAc-(1-&gt;4)-Mur2Ac(oyl-L-Ala-gamma-D-Glu-L-Lys-D-Ala-D-Ala)](n+1)-di-trans,octa-cis-undecaprenyl diphosphate + di-trans,octa-cis-undecaprenyl diphosphate + H(+)</text>
        <dbReference type="Rhea" id="RHEA:23708"/>
        <dbReference type="Rhea" id="RHEA-COMP:9602"/>
        <dbReference type="Rhea" id="RHEA-COMP:9603"/>
        <dbReference type="ChEBI" id="CHEBI:15378"/>
        <dbReference type="ChEBI" id="CHEBI:58405"/>
        <dbReference type="ChEBI" id="CHEBI:60033"/>
        <dbReference type="ChEBI" id="CHEBI:78435"/>
        <dbReference type="EC" id="2.4.99.28"/>
    </reaction>
</comment>
<keyword evidence="15" id="KW-0133">Cell shape</keyword>
<evidence type="ECO:0000256" key="8">
    <source>
        <dbReference type="ARBA" id="ARBA00022475"/>
    </source>
</evidence>
<feature type="region of interest" description="Disordered" evidence="27">
    <location>
        <begin position="821"/>
        <end position="880"/>
    </location>
</feature>
<evidence type="ECO:0000256" key="18">
    <source>
        <dbReference type="ARBA" id="ARBA00022989"/>
    </source>
</evidence>